<evidence type="ECO:0000256" key="5">
    <source>
        <dbReference type="ARBA" id="ARBA00022989"/>
    </source>
</evidence>
<feature type="domain" description="POTRA" evidence="10">
    <location>
        <begin position="178"/>
        <end position="249"/>
    </location>
</feature>
<evidence type="ECO:0000256" key="3">
    <source>
        <dbReference type="ARBA" id="ARBA00022618"/>
    </source>
</evidence>
<comment type="caution">
    <text evidence="11">The sequence shown here is derived from an EMBL/GenBank/DDBJ whole genome shotgun (WGS) entry which is preliminary data.</text>
</comment>
<feature type="compositionally biased region" description="Acidic residues" evidence="9">
    <location>
        <begin position="405"/>
        <end position="421"/>
    </location>
</feature>
<proteinExistence type="inferred from homology"/>
<organism evidence="11 12">
    <name type="scientific">Streptococcus pacificus</name>
    <dbReference type="NCBI Taxonomy" id="2740577"/>
    <lineage>
        <taxon>Bacteria</taxon>
        <taxon>Bacillati</taxon>
        <taxon>Bacillota</taxon>
        <taxon>Bacilli</taxon>
        <taxon>Lactobacillales</taxon>
        <taxon>Streptococcaceae</taxon>
        <taxon>Streptococcus</taxon>
    </lineage>
</organism>
<evidence type="ECO:0000256" key="1">
    <source>
        <dbReference type="ARBA" id="ARBA00004370"/>
    </source>
</evidence>
<dbReference type="Pfam" id="PF08478">
    <property type="entry name" value="POTRA_1"/>
    <property type="match status" value="1"/>
</dbReference>
<dbReference type="Pfam" id="PF03799">
    <property type="entry name" value="FtsQ_DivIB_C"/>
    <property type="match status" value="1"/>
</dbReference>
<evidence type="ECO:0000256" key="9">
    <source>
        <dbReference type="SAM" id="MobiDB-lite"/>
    </source>
</evidence>
<feature type="region of interest" description="Disordered" evidence="9">
    <location>
        <begin position="391"/>
        <end position="437"/>
    </location>
</feature>
<feature type="compositionally biased region" description="Acidic residues" evidence="9">
    <location>
        <begin position="63"/>
        <end position="88"/>
    </location>
</feature>
<evidence type="ECO:0000256" key="2">
    <source>
        <dbReference type="ARBA" id="ARBA00022475"/>
    </source>
</evidence>
<sequence length="437" mass="49898">MSNKKETPKKEDVLTEWQKKNLEFQKRKQEKERLEKEKQEKELQKKKEEIEKAKLKRQKEKEVEEESSDNGEEKELSEEALGEELSEVSDEKEIADEKEISLENDESPIEDEAIEEEKKSLLPSLKKEDKLDKSGEKSNKAHPRKAFVLDEKIKKALPILVGFSLLLLFSIFMSTPYSKQKQISVAGMTYSNEETIYATSGIKDSDYIFSLITNKKQYEKAVVKGNPWVKSANISYQFPNRFTITVSEYRIVAYQQLESGYQPVIETGEIMPTITKAQMPEQFLLVNLVQKEDVSLLVKELMKLDKELVDNIESIQLANSKTTKDLLDVKMRDGNKVRVPLSQLDVKMPLYNDIAKQVPVGSIIDMEVGVYATSDNLEALSDQVKADNIAKKEEEKAAAEAEEKANEEELNNEVSQEEPVPEEPVQTVEPIDPTISE</sequence>
<dbReference type="Gene3D" id="3.10.20.310">
    <property type="entry name" value="membrane protein fhac"/>
    <property type="match status" value="1"/>
</dbReference>
<evidence type="ECO:0000313" key="11">
    <source>
        <dbReference type="EMBL" id="MBJ8325721.1"/>
    </source>
</evidence>
<evidence type="ECO:0000256" key="4">
    <source>
        <dbReference type="ARBA" id="ARBA00022692"/>
    </source>
</evidence>
<dbReference type="PROSITE" id="PS51779">
    <property type="entry name" value="POTRA"/>
    <property type="match status" value="1"/>
</dbReference>
<evidence type="ECO:0000256" key="7">
    <source>
        <dbReference type="ARBA" id="ARBA00023306"/>
    </source>
</evidence>
<protein>
    <recommendedName>
        <fullName evidence="8">Cell division protein DivIB</fullName>
    </recommendedName>
</protein>
<feature type="compositionally biased region" description="Acidic residues" evidence="9">
    <location>
        <begin position="102"/>
        <end position="115"/>
    </location>
</feature>
<keyword evidence="4 8" id="KW-0812">Transmembrane</keyword>
<gene>
    <name evidence="8" type="primary">divIB</name>
    <name evidence="11" type="ORF">JHK62_03365</name>
</gene>
<feature type="compositionally biased region" description="Basic and acidic residues" evidence="9">
    <location>
        <begin position="89"/>
        <end position="101"/>
    </location>
</feature>
<dbReference type="HAMAP" id="MF_00912">
    <property type="entry name" value="DivIB"/>
    <property type="match status" value="1"/>
</dbReference>
<keyword evidence="6 8" id="KW-0472">Membrane</keyword>
<feature type="region of interest" description="Disordered" evidence="9">
    <location>
        <begin position="27"/>
        <end position="46"/>
    </location>
</feature>
<evidence type="ECO:0000256" key="6">
    <source>
        <dbReference type="ARBA" id="ARBA00023136"/>
    </source>
</evidence>
<feature type="compositionally biased region" description="Basic and acidic residues" evidence="9">
    <location>
        <begin position="116"/>
        <end position="138"/>
    </location>
</feature>
<dbReference type="Gene3D" id="3.40.50.10960">
    <property type="match status" value="1"/>
</dbReference>
<dbReference type="PANTHER" id="PTHR37820">
    <property type="entry name" value="CELL DIVISION PROTEIN DIVIB"/>
    <property type="match status" value="1"/>
</dbReference>
<comment type="subcellular location">
    <subcellularLocation>
        <location evidence="8">Cell membrane</location>
        <topology evidence="8">Single-pass type II membrane protein</topology>
    </subcellularLocation>
    <subcellularLocation>
        <location evidence="1">Membrane</location>
    </subcellularLocation>
    <text evidence="8">Localizes to the division septum.</text>
</comment>
<dbReference type="Proteomes" id="UP000653045">
    <property type="component" value="Unassembled WGS sequence"/>
</dbReference>
<dbReference type="InterPro" id="IPR005548">
    <property type="entry name" value="Cell_div_FtsQ/DivIB_C"/>
</dbReference>
<dbReference type="PANTHER" id="PTHR37820:SF1">
    <property type="entry name" value="CELL DIVISION PROTEIN FTSQ"/>
    <property type="match status" value="1"/>
</dbReference>
<evidence type="ECO:0000313" key="12">
    <source>
        <dbReference type="Proteomes" id="UP000653045"/>
    </source>
</evidence>
<feature type="transmembrane region" description="Helical" evidence="8">
    <location>
        <begin position="156"/>
        <end position="174"/>
    </location>
</feature>
<keyword evidence="7 8" id="KW-0131">Cell cycle</keyword>
<reference evidence="11 12" key="1">
    <citation type="journal article" date="2021" name="Int. J. Syst. Evol. Microbiol.">
        <title>Streptococcus vicugnae sp. nov., isolated from faeces of alpacas (Vicugna pacos) and cattle (Bos taurus), Streptococcus zalophi sp. nov., and Streptococcus pacificus sp. nov., isolated from respiratory tract of California sea lions (Zalophus californianus).</title>
        <authorList>
            <person name="Volokhov D.V."/>
            <person name="Zagorodnyaya T.A."/>
            <person name="Shen Z."/>
            <person name="Blom J."/>
            <person name="Furtak V.A."/>
            <person name="Eisenberg T."/>
            <person name="Fan P."/>
            <person name="Jeong K.C."/>
            <person name="Gao Y."/>
            <person name="Zhang S."/>
            <person name="Amselle M."/>
        </authorList>
    </citation>
    <scope>NUCLEOTIDE SEQUENCE [LARGE SCALE GENOMIC DNA]</scope>
    <source>
        <strain evidence="11 12">CSL7591</strain>
    </source>
</reference>
<dbReference type="InterPro" id="IPR026580">
    <property type="entry name" value="DivIB"/>
</dbReference>
<dbReference type="InterPro" id="IPR034746">
    <property type="entry name" value="POTRA"/>
</dbReference>
<dbReference type="InterPro" id="IPR013685">
    <property type="entry name" value="POTRA_FtsQ_type"/>
</dbReference>
<keyword evidence="3 8" id="KW-0132">Cell division</keyword>
<feature type="compositionally biased region" description="Basic and acidic residues" evidence="9">
    <location>
        <begin position="391"/>
        <end position="404"/>
    </location>
</feature>
<accession>A0ABS0ZI98</accession>
<feature type="region of interest" description="Disordered" evidence="9">
    <location>
        <begin position="51"/>
        <end position="138"/>
    </location>
</feature>
<dbReference type="EMBL" id="JAENBO010000002">
    <property type="protein sequence ID" value="MBJ8325721.1"/>
    <property type="molecule type" value="Genomic_DNA"/>
</dbReference>
<comment type="similarity">
    <text evidence="8">Belongs to the FtsQ/DivIB family. DivIB subfamily.</text>
</comment>
<keyword evidence="12" id="KW-1185">Reference proteome</keyword>
<name>A0ABS0ZI98_9STRE</name>
<keyword evidence="5 8" id="KW-1133">Transmembrane helix</keyword>
<dbReference type="RefSeq" id="WP_199575286.1">
    <property type="nucleotide sequence ID" value="NZ_JAENBO010000002.1"/>
</dbReference>
<dbReference type="InterPro" id="IPR050487">
    <property type="entry name" value="FtsQ_DivIB"/>
</dbReference>
<evidence type="ECO:0000256" key="8">
    <source>
        <dbReference type="HAMAP-Rule" id="MF_00912"/>
    </source>
</evidence>
<comment type="function">
    <text evidence="8">Cell division protein that may be involved in stabilizing or promoting the assembly of the division complex.</text>
</comment>
<keyword evidence="2 8" id="KW-1003">Cell membrane</keyword>
<evidence type="ECO:0000259" key="10">
    <source>
        <dbReference type="PROSITE" id="PS51779"/>
    </source>
</evidence>